<keyword evidence="9" id="KW-1185">Reference proteome</keyword>
<proteinExistence type="inferred from homology"/>
<evidence type="ECO:0000256" key="1">
    <source>
        <dbReference type="ARBA" id="ARBA00004442"/>
    </source>
</evidence>
<dbReference type="RefSeq" id="WP_160905519.1">
    <property type="nucleotide sequence ID" value="NZ_WVHS01000001.1"/>
</dbReference>
<reference evidence="8 9" key="1">
    <citation type="submission" date="2019-11" db="EMBL/GenBank/DDBJ databases">
        <title>Pedobacter sp. HMF7056 Genome sequencing and assembly.</title>
        <authorList>
            <person name="Kang H."/>
            <person name="Kim H."/>
            <person name="Joh K."/>
        </authorList>
    </citation>
    <scope>NUCLEOTIDE SEQUENCE [LARGE SCALE GENOMIC DNA]</scope>
    <source>
        <strain evidence="8 9">HMF7056</strain>
    </source>
</reference>
<dbReference type="Proteomes" id="UP000451233">
    <property type="component" value="Unassembled WGS sequence"/>
</dbReference>
<evidence type="ECO:0000256" key="4">
    <source>
        <dbReference type="ARBA" id="ARBA00022452"/>
    </source>
</evidence>
<dbReference type="AlphaFoldDB" id="A0A7K1XU87"/>
<name>A0A7K1XU87_9SPHI</name>
<evidence type="ECO:0000256" key="3">
    <source>
        <dbReference type="ARBA" id="ARBA00022448"/>
    </source>
</evidence>
<comment type="subcellular location">
    <subcellularLocation>
        <location evidence="1">Cell outer membrane</location>
    </subcellularLocation>
</comment>
<dbReference type="Pfam" id="PF02321">
    <property type="entry name" value="OEP"/>
    <property type="match status" value="1"/>
</dbReference>
<evidence type="ECO:0000256" key="6">
    <source>
        <dbReference type="ARBA" id="ARBA00023136"/>
    </source>
</evidence>
<evidence type="ECO:0000256" key="5">
    <source>
        <dbReference type="ARBA" id="ARBA00022692"/>
    </source>
</evidence>
<dbReference type="SUPFAM" id="SSF56954">
    <property type="entry name" value="Outer membrane efflux proteins (OEP)"/>
    <property type="match status" value="1"/>
</dbReference>
<dbReference type="InterPro" id="IPR003423">
    <property type="entry name" value="OMP_efflux"/>
</dbReference>
<accession>A0A7K1XU87</accession>
<evidence type="ECO:0000256" key="2">
    <source>
        <dbReference type="ARBA" id="ARBA00007613"/>
    </source>
</evidence>
<dbReference type="InterPro" id="IPR051906">
    <property type="entry name" value="TolC-like"/>
</dbReference>
<comment type="similarity">
    <text evidence="2">Belongs to the outer membrane factor (OMF) (TC 1.B.17) family.</text>
</comment>
<gene>
    <name evidence="8" type="ORF">GS398_04530</name>
</gene>
<dbReference type="GO" id="GO:0015562">
    <property type="term" value="F:efflux transmembrane transporter activity"/>
    <property type="evidence" value="ECO:0007669"/>
    <property type="project" value="InterPro"/>
</dbReference>
<sequence length="466" mass="51945">MPDRLRKKLLPVLLVVSFSGGKTTAQVMKLKEVVNLAIENYPLIQAKRSYVNASKAAVEQTKRDYLPNVSVAAQQDYGTVNGQNGPLYGFGGLGTASSGPALPSQNWNSAFGALYLSNVNWDFFAFGRVKQRVNVARAIQERDQLDLDQELFQQKVRVSAAYLNLLAAKRLTLTQQRNLGRAVTFKNTAVVRAANGLIAGVDSSLAAAEVSNARISLNRAIEFEQEQANRLALLLGKEATDISPDTASFSRLPVKFYENRLLAENEHPLLKFYRQRVQVSESQENYFRKFYYPTFSLFGVAQGRGSGFSDHYVLDQSAFTRNYFTGVNPVRGNYLLGIGVSWNLTSILRSGSQVRSQKFTTEGLRHEYELADVQLKGQLDLADKRIRTSMASYAEAPVQVKAASDAYLQKTTLYRNGLTTLVDLTQTLYTLNRAETDRDIAYTNVWQALLLKSAALGDFSIFIDEF</sequence>
<keyword evidence="5" id="KW-0812">Transmembrane</keyword>
<evidence type="ECO:0000256" key="7">
    <source>
        <dbReference type="ARBA" id="ARBA00023237"/>
    </source>
</evidence>
<organism evidence="8 9">
    <name type="scientific">Hufsiella ginkgonis</name>
    <dbReference type="NCBI Taxonomy" id="2695274"/>
    <lineage>
        <taxon>Bacteria</taxon>
        <taxon>Pseudomonadati</taxon>
        <taxon>Bacteroidota</taxon>
        <taxon>Sphingobacteriia</taxon>
        <taxon>Sphingobacteriales</taxon>
        <taxon>Sphingobacteriaceae</taxon>
        <taxon>Hufsiella</taxon>
    </lineage>
</organism>
<comment type="caution">
    <text evidence="8">The sequence shown here is derived from an EMBL/GenBank/DDBJ whole genome shotgun (WGS) entry which is preliminary data.</text>
</comment>
<keyword evidence="7" id="KW-0998">Cell outer membrane</keyword>
<dbReference type="GO" id="GO:1990281">
    <property type="term" value="C:efflux pump complex"/>
    <property type="evidence" value="ECO:0007669"/>
    <property type="project" value="TreeGrafter"/>
</dbReference>
<protein>
    <submittedName>
        <fullName evidence="8">TolC family protein</fullName>
    </submittedName>
</protein>
<dbReference type="GO" id="GO:0009279">
    <property type="term" value="C:cell outer membrane"/>
    <property type="evidence" value="ECO:0007669"/>
    <property type="project" value="UniProtKB-SubCell"/>
</dbReference>
<dbReference type="GO" id="GO:0015288">
    <property type="term" value="F:porin activity"/>
    <property type="evidence" value="ECO:0007669"/>
    <property type="project" value="TreeGrafter"/>
</dbReference>
<keyword evidence="3" id="KW-0813">Transport</keyword>
<evidence type="ECO:0000313" key="9">
    <source>
        <dbReference type="Proteomes" id="UP000451233"/>
    </source>
</evidence>
<keyword evidence="6" id="KW-0472">Membrane</keyword>
<dbReference type="Gene3D" id="1.20.1600.10">
    <property type="entry name" value="Outer membrane efflux proteins (OEP)"/>
    <property type="match status" value="1"/>
</dbReference>
<dbReference type="PANTHER" id="PTHR30026:SF20">
    <property type="entry name" value="OUTER MEMBRANE PROTEIN TOLC"/>
    <property type="match status" value="1"/>
</dbReference>
<evidence type="ECO:0000313" key="8">
    <source>
        <dbReference type="EMBL" id="MXV14554.1"/>
    </source>
</evidence>
<keyword evidence="4" id="KW-1134">Transmembrane beta strand</keyword>
<dbReference type="EMBL" id="WVHS01000001">
    <property type="protein sequence ID" value="MXV14554.1"/>
    <property type="molecule type" value="Genomic_DNA"/>
</dbReference>
<dbReference type="PANTHER" id="PTHR30026">
    <property type="entry name" value="OUTER MEMBRANE PROTEIN TOLC"/>
    <property type="match status" value="1"/>
</dbReference>